<evidence type="ECO:0000256" key="1">
    <source>
        <dbReference type="ARBA" id="ARBA00022729"/>
    </source>
</evidence>
<feature type="signal peptide" evidence="3">
    <location>
        <begin position="1"/>
        <end position="26"/>
    </location>
</feature>
<evidence type="ECO:0000256" key="2">
    <source>
        <dbReference type="SAM" id="MobiDB-lite"/>
    </source>
</evidence>
<dbReference type="OrthoDB" id="9798876at2"/>
<reference evidence="6 7" key="1">
    <citation type="journal article" date="2019" name="Microorganisms">
        <title>Genome Insights into the Novel Species Microvirga brassicacearum, a Rapeseed Endophyte with Biotechnological Potential.</title>
        <authorList>
            <person name="Jimenez-Gomez A."/>
            <person name="Saati-Santamaria Z."/>
            <person name="Igual J.M."/>
            <person name="Rivas R."/>
            <person name="Mateos P.F."/>
            <person name="Garcia-Fraile P."/>
        </authorList>
    </citation>
    <scope>NUCLEOTIDE SEQUENCE [LARGE SCALE GENOMIC DNA]</scope>
    <source>
        <strain evidence="6 7">CDVBN77</strain>
    </source>
</reference>
<accession>A0A5N3P608</accession>
<dbReference type="GO" id="GO:0015159">
    <property type="term" value="F:polysaccharide transmembrane transporter activity"/>
    <property type="evidence" value="ECO:0007669"/>
    <property type="project" value="InterPro"/>
</dbReference>
<protein>
    <recommendedName>
        <fullName evidence="8">Soluble ligand binding domain-containing protein</fullName>
    </recommendedName>
</protein>
<dbReference type="AlphaFoldDB" id="A0A5N3P608"/>
<organism evidence="6 7">
    <name type="scientific">Microvirga brassicacearum</name>
    <dbReference type="NCBI Taxonomy" id="2580413"/>
    <lineage>
        <taxon>Bacteria</taxon>
        <taxon>Pseudomonadati</taxon>
        <taxon>Pseudomonadota</taxon>
        <taxon>Alphaproteobacteria</taxon>
        <taxon>Hyphomicrobiales</taxon>
        <taxon>Methylobacteriaceae</taxon>
        <taxon>Microvirga</taxon>
    </lineage>
</organism>
<name>A0A5N3P608_9HYPH</name>
<dbReference type="Proteomes" id="UP000325684">
    <property type="component" value="Unassembled WGS sequence"/>
</dbReference>
<sequence length="429" mass="46315">MIIRHANWCRASLILLTLGCINPGFAAETNRYELHVGDEVRVTVYKEPDMSGTFKIGTTGTVSIPGIGELKGEGLTSGELRDAAVQALVARHYANPSVTVDVSQFAPVFVMGDVRNPGRHAYAPGLTVLQLVAVAGGYPLPPGLADSSYLTRDQDRNREELASARERYASQAVRRARLQAERDGLDTFAVPAGLEGMVGKERLDQIKASESHLMRTKLDEIVQRTSLLQNQSAEIEKGRLALEEQIAATRRLKTIVDAELRNVRDLKERGLTANTRVLELERISADTEMRLNNGLAMVSQANQGRVSIELQIAQAAESAKIKLAEQMIETETELAISGRRIASAVEFLNASGAALPNDLSVQTEILRRFSIVRSGSETATLVSESTPVRPGDVLTITRGGAAPLIGMSGSTAGSTSDLKTPQPRQPIAN</sequence>
<dbReference type="Gene3D" id="3.10.560.10">
    <property type="entry name" value="Outer membrane lipoprotein wza domain like"/>
    <property type="match status" value="1"/>
</dbReference>
<proteinExistence type="predicted"/>
<keyword evidence="7" id="KW-1185">Reference proteome</keyword>
<keyword evidence="1 3" id="KW-0732">Signal</keyword>
<dbReference type="RefSeq" id="WP_150947683.1">
    <property type="nucleotide sequence ID" value="NZ_VCMV01000041.1"/>
</dbReference>
<dbReference type="InterPro" id="IPR003715">
    <property type="entry name" value="Poly_export_N"/>
</dbReference>
<feature type="domain" description="AprE-like long alpha-helical hairpin" evidence="5">
    <location>
        <begin position="158"/>
        <end position="344"/>
    </location>
</feature>
<dbReference type="InterPro" id="IPR049712">
    <property type="entry name" value="Poly_export"/>
</dbReference>
<evidence type="ECO:0008006" key="8">
    <source>
        <dbReference type="Google" id="ProtNLM"/>
    </source>
</evidence>
<feature type="compositionally biased region" description="Polar residues" evidence="2">
    <location>
        <begin position="408"/>
        <end position="419"/>
    </location>
</feature>
<gene>
    <name evidence="6" type="ORF">FEZ63_19695</name>
</gene>
<dbReference type="InterPro" id="IPR058781">
    <property type="entry name" value="HH_AprE-like"/>
</dbReference>
<evidence type="ECO:0000313" key="7">
    <source>
        <dbReference type="Proteomes" id="UP000325684"/>
    </source>
</evidence>
<feature type="region of interest" description="Disordered" evidence="2">
    <location>
        <begin position="406"/>
        <end position="429"/>
    </location>
</feature>
<dbReference type="Pfam" id="PF25994">
    <property type="entry name" value="HH_AprE"/>
    <property type="match status" value="1"/>
</dbReference>
<dbReference type="Gene3D" id="3.30.1950.10">
    <property type="entry name" value="wza like domain"/>
    <property type="match status" value="1"/>
</dbReference>
<dbReference type="EMBL" id="VCMV01000041">
    <property type="protein sequence ID" value="KAB0265174.1"/>
    <property type="molecule type" value="Genomic_DNA"/>
</dbReference>
<evidence type="ECO:0000313" key="6">
    <source>
        <dbReference type="EMBL" id="KAB0265174.1"/>
    </source>
</evidence>
<dbReference type="PANTHER" id="PTHR33619:SF3">
    <property type="entry name" value="POLYSACCHARIDE EXPORT PROTEIN GFCE-RELATED"/>
    <property type="match status" value="1"/>
</dbReference>
<evidence type="ECO:0000259" key="4">
    <source>
        <dbReference type="Pfam" id="PF02563"/>
    </source>
</evidence>
<feature type="domain" description="Polysaccharide export protein N-terminal" evidence="4">
    <location>
        <begin position="27"/>
        <end position="102"/>
    </location>
</feature>
<dbReference type="PANTHER" id="PTHR33619">
    <property type="entry name" value="POLYSACCHARIDE EXPORT PROTEIN GFCE-RELATED"/>
    <property type="match status" value="1"/>
</dbReference>
<feature type="chain" id="PRO_5024417601" description="Soluble ligand binding domain-containing protein" evidence="3">
    <location>
        <begin position="27"/>
        <end position="429"/>
    </location>
</feature>
<evidence type="ECO:0000259" key="5">
    <source>
        <dbReference type="Pfam" id="PF25994"/>
    </source>
</evidence>
<comment type="caution">
    <text evidence="6">The sequence shown here is derived from an EMBL/GenBank/DDBJ whole genome shotgun (WGS) entry which is preliminary data.</text>
</comment>
<dbReference type="Pfam" id="PF02563">
    <property type="entry name" value="Poly_export"/>
    <property type="match status" value="1"/>
</dbReference>
<evidence type="ECO:0000256" key="3">
    <source>
        <dbReference type="SAM" id="SignalP"/>
    </source>
</evidence>